<dbReference type="Proteomes" id="UP001142055">
    <property type="component" value="Chromosome 4"/>
</dbReference>
<evidence type="ECO:0000256" key="2">
    <source>
        <dbReference type="SAM" id="SignalP"/>
    </source>
</evidence>
<dbReference type="AlphaFoldDB" id="A0A9Q0LYG5"/>
<evidence type="ECO:0000313" key="3">
    <source>
        <dbReference type="EMBL" id="KAJ6215557.1"/>
    </source>
</evidence>
<accession>A0A9Q0LYG5</accession>
<evidence type="ECO:0000256" key="1">
    <source>
        <dbReference type="SAM" id="MobiDB-lite"/>
    </source>
</evidence>
<proteinExistence type="predicted"/>
<feature type="signal peptide" evidence="2">
    <location>
        <begin position="1"/>
        <end position="20"/>
    </location>
</feature>
<feature type="region of interest" description="Disordered" evidence="1">
    <location>
        <begin position="270"/>
        <end position="307"/>
    </location>
</feature>
<feature type="compositionally biased region" description="Polar residues" evidence="1">
    <location>
        <begin position="60"/>
        <end position="78"/>
    </location>
</feature>
<dbReference type="EMBL" id="JAPWDV010000004">
    <property type="protein sequence ID" value="KAJ6215557.1"/>
    <property type="molecule type" value="Genomic_DNA"/>
</dbReference>
<feature type="compositionally biased region" description="Basic residues" evidence="1">
    <location>
        <begin position="298"/>
        <end position="307"/>
    </location>
</feature>
<protein>
    <submittedName>
        <fullName evidence="3">Uncharacterized protein</fullName>
    </submittedName>
</protein>
<comment type="caution">
    <text evidence="3">The sequence shown here is derived from an EMBL/GenBank/DDBJ whole genome shotgun (WGS) entry which is preliminary data.</text>
</comment>
<gene>
    <name evidence="3" type="ORF">RDWZM_010057</name>
</gene>
<name>A0A9Q0LYG5_BLOTA</name>
<feature type="compositionally biased region" description="Low complexity" evidence="1">
    <location>
        <begin position="79"/>
        <end position="113"/>
    </location>
</feature>
<evidence type="ECO:0000313" key="4">
    <source>
        <dbReference type="Proteomes" id="UP001142055"/>
    </source>
</evidence>
<reference evidence="3" key="1">
    <citation type="submission" date="2022-12" db="EMBL/GenBank/DDBJ databases">
        <title>Genome assemblies of Blomia tropicalis.</title>
        <authorList>
            <person name="Cui Y."/>
        </authorList>
    </citation>
    <scope>NUCLEOTIDE SEQUENCE</scope>
    <source>
        <tissue evidence="3">Adult mites</tissue>
    </source>
</reference>
<feature type="compositionally biased region" description="Low complexity" evidence="1">
    <location>
        <begin position="281"/>
        <end position="291"/>
    </location>
</feature>
<feature type="region of interest" description="Disordered" evidence="1">
    <location>
        <begin position="45"/>
        <end position="117"/>
    </location>
</feature>
<sequence length="307" mass="32756">MYRFISIVLLLHFVTIDTNGYFLSDDNNDLASLESTPGVSLVFPRAIGPNVQDDGKDGLESTTTNAPPSTTESSIDGSATTTPTTTPTSTTTSTTTTTASTEANTAPSPTTTTISISADQSSIPFGVRSSTFASSSSSSSPISNKPNVNQVWHYNSAGLNSNSVWFSPSPSSSSSSSSNRNIDTIAVESNQTPVRVAPQQQQFFRRQPVIASNDNDETNVDDNSLFARRSGILNPVASSSENKLTFGEYRNRQTGRNLYFPDIVRIRSDGAVVHDQKPDASSQSSSTSSSSSPPPPPLRRHLPQPIL</sequence>
<organism evidence="3 4">
    <name type="scientific">Blomia tropicalis</name>
    <name type="common">Mite</name>
    <dbReference type="NCBI Taxonomy" id="40697"/>
    <lineage>
        <taxon>Eukaryota</taxon>
        <taxon>Metazoa</taxon>
        <taxon>Ecdysozoa</taxon>
        <taxon>Arthropoda</taxon>
        <taxon>Chelicerata</taxon>
        <taxon>Arachnida</taxon>
        <taxon>Acari</taxon>
        <taxon>Acariformes</taxon>
        <taxon>Sarcoptiformes</taxon>
        <taxon>Astigmata</taxon>
        <taxon>Glycyphagoidea</taxon>
        <taxon>Echimyopodidae</taxon>
        <taxon>Blomia</taxon>
    </lineage>
</organism>
<keyword evidence="2" id="KW-0732">Signal</keyword>
<keyword evidence="4" id="KW-1185">Reference proteome</keyword>
<feature type="chain" id="PRO_5040118974" evidence="2">
    <location>
        <begin position="21"/>
        <end position="307"/>
    </location>
</feature>